<reference evidence="3 4" key="1">
    <citation type="submission" date="2019-04" db="EMBL/GenBank/DDBJ databases">
        <title>An improved genome assembly and genetic linkage map for asparagus bean, Vigna unguiculata ssp. sesquipedialis.</title>
        <authorList>
            <person name="Xia Q."/>
            <person name="Zhang R."/>
            <person name="Dong Y."/>
        </authorList>
    </citation>
    <scope>NUCLEOTIDE SEQUENCE [LARGE SCALE GENOMIC DNA]</scope>
    <source>
        <tissue evidence="3">Leaf</tissue>
    </source>
</reference>
<sequence length="232" mass="25569">MRLSVLLLLFLTALAATYPTHVHSRPLPPSPPPTNAPHHPLKVLRFLITLVITDKPNTNRVLSENQFQTMSSGPSRRGSGHYSRTTHGSSSTMLEQAATITKQPARGPNSPATIDSRSHHACNSPEPAHPLRRTTRRISSSQRRRSRGSPEPERGEGEAFRRRFDSQPGQGGRVAVLRVMGQDGEGVARGRFQVLGVDQRARRCSERGGGDVRRVHVDGVRGWDDEDVEEGD</sequence>
<feature type="signal peptide" evidence="2">
    <location>
        <begin position="1"/>
        <end position="15"/>
    </location>
</feature>
<evidence type="ECO:0000256" key="2">
    <source>
        <dbReference type="SAM" id="SignalP"/>
    </source>
</evidence>
<feature type="compositionally biased region" description="Polar residues" evidence="1">
    <location>
        <begin position="62"/>
        <end position="74"/>
    </location>
</feature>
<accession>A0A4D6L0G1</accession>
<evidence type="ECO:0000313" key="3">
    <source>
        <dbReference type="EMBL" id="QCD81491.1"/>
    </source>
</evidence>
<feature type="compositionally biased region" description="Basic and acidic residues" evidence="1">
    <location>
        <begin position="148"/>
        <end position="165"/>
    </location>
</feature>
<name>A0A4D6L0G1_VIGUN</name>
<feature type="region of interest" description="Disordered" evidence="1">
    <location>
        <begin position="62"/>
        <end position="172"/>
    </location>
</feature>
<dbReference type="EMBL" id="CP039346">
    <property type="protein sequence ID" value="QCD81491.1"/>
    <property type="molecule type" value="Genomic_DNA"/>
</dbReference>
<dbReference type="Proteomes" id="UP000501690">
    <property type="component" value="Linkage Group LG2"/>
</dbReference>
<dbReference type="AlphaFoldDB" id="A0A4D6L0G1"/>
<proteinExistence type="predicted"/>
<evidence type="ECO:0000313" key="4">
    <source>
        <dbReference type="Proteomes" id="UP000501690"/>
    </source>
</evidence>
<feature type="compositionally biased region" description="Basic residues" evidence="1">
    <location>
        <begin position="130"/>
        <end position="147"/>
    </location>
</feature>
<protein>
    <submittedName>
        <fullName evidence="3">Uncharacterized protein</fullName>
    </submittedName>
</protein>
<keyword evidence="2" id="KW-0732">Signal</keyword>
<gene>
    <name evidence="3" type="ORF">DEO72_LG2g1819</name>
</gene>
<feature type="chain" id="PRO_5020030761" evidence="2">
    <location>
        <begin position="16"/>
        <end position="232"/>
    </location>
</feature>
<evidence type="ECO:0000256" key="1">
    <source>
        <dbReference type="SAM" id="MobiDB-lite"/>
    </source>
</evidence>
<keyword evidence="4" id="KW-1185">Reference proteome</keyword>
<feature type="compositionally biased region" description="Polar residues" evidence="1">
    <location>
        <begin position="82"/>
        <end position="102"/>
    </location>
</feature>
<organism evidence="3 4">
    <name type="scientific">Vigna unguiculata</name>
    <name type="common">Cowpea</name>
    <dbReference type="NCBI Taxonomy" id="3917"/>
    <lineage>
        <taxon>Eukaryota</taxon>
        <taxon>Viridiplantae</taxon>
        <taxon>Streptophyta</taxon>
        <taxon>Embryophyta</taxon>
        <taxon>Tracheophyta</taxon>
        <taxon>Spermatophyta</taxon>
        <taxon>Magnoliopsida</taxon>
        <taxon>eudicotyledons</taxon>
        <taxon>Gunneridae</taxon>
        <taxon>Pentapetalae</taxon>
        <taxon>rosids</taxon>
        <taxon>fabids</taxon>
        <taxon>Fabales</taxon>
        <taxon>Fabaceae</taxon>
        <taxon>Papilionoideae</taxon>
        <taxon>50 kb inversion clade</taxon>
        <taxon>NPAAA clade</taxon>
        <taxon>indigoferoid/millettioid clade</taxon>
        <taxon>Phaseoleae</taxon>
        <taxon>Vigna</taxon>
    </lineage>
</organism>